<name>A0A8S5MJE5_9CAUD</name>
<proteinExistence type="predicted"/>
<organism evidence="1">
    <name type="scientific">CrAss-like virus sp. ctcfK29</name>
    <dbReference type="NCBI Taxonomy" id="2826827"/>
    <lineage>
        <taxon>Viruses</taxon>
        <taxon>Duplodnaviria</taxon>
        <taxon>Heunggongvirae</taxon>
        <taxon>Uroviricota</taxon>
        <taxon>Caudoviricetes</taxon>
        <taxon>Crassvirales</taxon>
    </lineage>
</organism>
<protein>
    <submittedName>
        <fullName evidence="1">Uncharacterized protein</fullName>
    </submittedName>
</protein>
<dbReference type="EMBL" id="BK014916">
    <property type="protein sequence ID" value="DAD82326.1"/>
    <property type="molecule type" value="Genomic_DNA"/>
</dbReference>
<reference evidence="1" key="1">
    <citation type="journal article" date="2021" name="Proc. Natl. Acad. Sci. U.S.A.">
        <title>A Catalog of Tens of Thousands of Viruses from Human Metagenomes Reveals Hidden Associations with Chronic Diseases.</title>
        <authorList>
            <person name="Tisza M.J."/>
            <person name="Buck C.B."/>
        </authorList>
    </citation>
    <scope>NUCLEOTIDE SEQUENCE</scope>
    <source>
        <strain evidence="1">CtcfK29</strain>
    </source>
</reference>
<sequence length="78" mass="9417">MYIPLHKRIDIVDMGICKIPFEKSRPRQHYTSRGKSKKVYETEKEADKYISKHKLYGMTSYFCRVCNKYHIGHYDILE</sequence>
<accession>A0A8S5MJE5</accession>
<evidence type="ECO:0000313" key="1">
    <source>
        <dbReference type="EMBL" id="DAD82326.1"/>
    </source>
</evidence>